<dbReference type="AlphaFoldDB" id="A0A4R3L6B4"/>
<dbReference type="RefSeq" id="WP_207903276.1">
    <property type="nucleotide sequence ID" value="NZ_SMAG01000003.1"/>
</dbReference>
<proteinExistence type="predicted"/>
<accession>A0A4R3L6B4</accession>
<dbReference type="Proteomes" id="UP000294937">
    <property type="component" value="Unassembled WGS sequence"/>
</dbReference>
<comment type="caution">
    <text evidence="1">The sequence shown here is derived from an EMBL/GenBank/DDBJ whole genome shotgun (WGS) entry which is preliminary data.</text>
</comment>
<sequence length="89" mass="10510">MNRTLDRLWEMSAKDGFPTVVTWDMYARKYDLYSVSALKQNLLSLTWDGIRKHLKLPQSRDRFTKEDCICSLLQASEELGEGFSKRQYE</sequence>
<protein>
    <submittedName>
        <fullName evidence="1">Uncharacterized protein</fullName>
    </submittedName>
</protein>
<name>A0A4R3L6B4_9BACL</name>
<keyword evidence="2" id="KW-1185">Reference proteome</keyword>
<organism evidence="1 2">
    <name type="scientific">Hazenella coriacea</name>
    <dbReference type="NCBI Taxonomy" id="1179467"/>
    <lineage>
        <taxon>Bacteria</taxon>
        <taxon>Bacillati</taxon>
        <taxon>Bacillota</taxon>
        <taxon>Bacilli</taxon>
        <taxon>Bacillales</taxon>
        <taxon>Thermoactinomycetaceae</taxon>
        <taxon>Hazenella</taxon>
    </lineage>
</organism>
<evidence type="ECO:0000313" key="1">
    <source>
        <dbReference type="EMBL" id="TCS94962.1"/>
    </source>
</evidence>
<dbReference type="EMBL" id="SMAG01000003">
    <property type="protein sequence ID" value="TCS94962.1"/>
    <property type="molecule type" value="Genomic_DNA"/>
</dbReference>
<evidence type="ECO:0000313" key="2">
    <source>
        <dbReference type="Proteomes" id="UP000294937"/>
    </source>
</evidence>
<reference evidence="1 2" key="1">
    <citation type="submission" date="2019-03" db="EMBL/GenBank/DDBJ databases">
        <title>Genomic Encyclopedia of Type Strains, Phase IV (KMG-IV): sequencing the most valuable type-strain genomes for metagenomic binning, comparative biology and taxonomic classification.</title>
        <authorList>
            <person name="Goeker M."/>
        </authorList>
    </citation>
    <scope>NUCLEOTIDE SEQUENCE [LARGE SCALE GENOMIC DNA]</scope>
    <source>
        <strain evidence="1 2">DSM 45707</strain>
    </source>
</reference>
<gene>
    <name evidence="1" type="ORF">EDD58_103387</name>
</gene>